<dbReference type="PROSITE" id="PS50297">
    <property type="entry name" value="ANK_REP_REGION"/>
    <property type="match status" value="2"/>
</dbReference>
<dbReference type="InterPro" id="IPR002110">
    <property type="entry name" value="Ankyrin_rpt"/>
</dbReference>
<keyword evidence="2 3" id="KW-0040">ANK repeat</keyword>
<feature type="repeat" description="ANK" evidence="3">
    <location>
        <begin position="77"/>
        <end position="103"/>
    </location>
</feature>
<dbReference type="InterPro" id="IPR000182">
    <property type="entry name" value="GNAT_dom"/>
</dbReference>
<evidence type="ECO:0000256" key="1">
    <source>
        <dbReference type="ARBA" id="ARBA00022737"/>
    </source>
</evidence>
<dbReference type="Proteomes" id="UP000188543">
    <property type="component" value="Unassembled WGS sequence"/>
</dbReference>
<feature type="repeat" description="ANK" evidence="3">
    <location>
        <begin position="47"/>
        <end position="79"/>
    </location>
</feature>
<dbReference type="Pfam" id="PF00583">
    <property type="entry name" value="Acetyltransf_1"/>
    <property type="match status" value="1"/>
</dbReference>
<evidence type="ECO:0000256" key="3">
    <source>
        <dbReference type="PROSITE-ProRule" id="PRU00023"/>
    </source>
</evidence>
<protein>
    <recommendedName>
        <fullName evidence="4">N-acetyltransferase domain-containing protein</fullName>
    </recommendedName>
</protein>
<comment type="caution">
    <text evidence="5">The sequence shown here is derived from an EMBL/GenBank/DDBJ whole genome shotgun (WGS) entry which is preliminary data.</text>
</comment>
<dbReference type="Gene3D" id="1.25.40.20">
    <property type="entry name" value="Ankyrin repeat-containing domain"/>
    <property type="match status" value="2"/>
</dbReference>
<evidence type="ECO:0000259" key="4">
    <source>
        <dbReference type="PROSITE" id="PS51186"/>
    </source>
</evidence>
<dbReference type="SUPFAM" id="SSF55729">
    <property type="entry name" value="Acyl-CoA N-acyltransferases (Nat)"/>
    <property type="match status" value="1"/>
</dbReference>
<dbReference type="PROSITE" id="PS50088">
    <property type="entry name" value="ANK_REPEAT"/>
    <property type="match status" value="2"/>
</dbReference>
<name>A0A1V2VUC9_9BURK</name>
<organism evidence="5 6">
    <name type="scientific">Burkholderia cenocepacia</name>
    <dbReference type="NCBI Taxonomy" id="95486"/>
    <lineage>
        <taxon>Bacteria</taxon>
        <taxon>Pseudomonadati</taxon>
        <taxon>Pseudomonadota</taxon>
        <taxon>Betaproteobacteria</taxon>
        <taxon>Burkholderiales</taxon>
        <taxon>Burkholderiaceae</taxon>
        <taxon>Burkholderia</taxon>
        <taxon>Burkholderia cepacia complex</taxon>
    </lineage>
</organism>
<dbReference type="CDD" id="cd04301">
    <property type="entry name" value="NAT_SF"/>
    <property type="match status" value="1"/>
</dbReference>
<evidence type="ECO:0000313" key="5">
    <source>
        <dbReference type="EMBL" id="ONU76337.1"/>
    </source>
</evidence>
<dbReference type="InterPro" id="IPR036770">
    <property type="entry name" value="Ankyrin_rpt-contain_sf"/>
</dbReference>
<sequence>MEQLKEYDETTGFDKKDFQDILDRACTNGETEIAKFAIEKGANVSPRGGDPLRLASYYNNVDIVKHLLEKGANPQPDGNVALQYAAGQGNLEIVDILIKAGADHFHGQPFIWAVEKNRLEVVKYFVKNTDVDIQQDDSRALKIAQKNGCKEVADYLEGVEFYLNTIVGEERDRRATRDRLIARDLSRLRQAATANDVELATQLLKDRADIQMEDNIALRVAAERGNHEVMKLFLEHGGADVHALTDAAICGASKNGHLECVKTLVKHGADVRTLSNFPLLIAAHRGHTDIVKYFVEDLDIEVSRQAMKKMEHNGCFIALEVIRQHEKKKAQEVTAANLTYEKAEKLSDSQLQEVIWYWYKDVHGIRPRDLDRAAMLNFVKKELELQSNPTNQLETANQQPVNIQGTVNQSIERCIAEPGTREAFAFYGRETAKQISPELKIAKGDHTHRYIAYEDGKPVSGIVVALKNPTFGLQENTITTAYTDPAYREQGIAKSLLKQVQKDFKNKLVVSPDLTEQGVKLFKPRQALTR</sequence>
<dbReference type="SUPFAM" id="SSF48403">
    <property type="entry name" value="Ankyrin repeat"/>
    <property type="match status" value="1"/>
</dbReference>
<dbReference type="Pfam" id="PF12796">
    <property type="entry name" value="Ank_2"/>
    <property type="match status" value="2"/>
</dbReference>
<dbReference type="Gene3D" id="3.40.630.30">
    <property type="match status" value="1"/>
</dbReference>
<dbReference type="AlphaFoldDB" id="A0A1V2VUC9"/>
<evidence type="ECO:0000256" key="2">
    <source>
        <dbReference type="ARBA" id="ARBA00023043"/>
    </source>
</evidence>
<proteinExistence type="predicted"/>
<dbReference type="InterPro" id="IPR016181">
    <property type="entry name" value="Acyl_CoA_acyltransferase"/>
</dbReference>
<dbReference type="PANTHER" id="PTHR24123">
    <property type="entry name" value="ANKYRIN REPEAT-CONTAINING"/>
    <property type="match status" value="1"/>
</dbReference>
<dbReference type="InterPro" id="IPR051165">
    <property type="entry name" value="Multifunctional_ANK_Repeat"/>
</dbReference>
<dbReference type="PANTHER" id="PTHR24123:SF33">
    <property type="entry name" value="PROTEIN HOS4"/>
    <property type="match status" value="1"/>
</dbReference>
<accession>A0A1V2VUC9</accession>
<gene>
    <name evidence="5" type="ORF">A8E72_34050</name>
</gene>
<dbReference type="GO" id="GO:0016747">
    <property type="term" value="F:acyltransferase activity, transferring groups other than amino-acyl groups"/>
    <property type="evidence" value="ECO:0007669"/>
    <property type="project" value="InterPro"/>
</dbReference>
<dbReference type="Pfam" id="PF00023">
    <property type="entry name" value="Ank"/>
    <property type="match status" value="1"/>
</dbReference>
<keyword evidence="1" id="KW-0677">Repeat</keyword>
<dbReference type="PROSITE" id="PS51186">
    <property type="entry name" value="GNAT"/>
    <property type="match status" value="1"/>
</dbReference>
<dbReference type="SMART" id="SM00248">
    <property type="entry name" value="ANK"/>
    <property type="match status" value="8"/>
</dbReference>
<feature type="domain" description="N-acetyltransferase" evidence="4">
    <location>
        <begin position="410"/>
        <end position="530"/>
    </location>
</feature>
<dbReference type="EMBL" id="MUTJ01000100">
    <property type="protein sequence ID" value="ONU76337.1"/>
    <property type="molecule type" value="Genomic_DNA"/>
</dbReference>
<evidence type="ECO:0000313" key="6">
    <source>
        <dbReference type="Proteomes" id="UP000188543"/>
    </source>
</evidence>
<reference evidence="5 6" key="1">
    <citation type="submission" date="2016-08" db="EMBL/GenBank/DDBJ databases">
        <authorList>
            <person name="Seilhamer J.J."/>
        </authorList>
    </citation>
    <scope>NUCLEOTIDE SEQUENCE [LARGE SCALE GENOMIC DNA]</scope>
    <source>
        <strain evidence="5 6">VC14762</strain>
    </source>
</reference>